<evidence type="ECO:0000313" key="2">
    <source>
        <dbReference type="EMBL" id="CZE47482.1"/>
    </source>
</evidence>
<proteinExistence type="predicted"/>
<dbReference type="EMBL" id="FIZP01000003">
    <property type="protein sequence ID" value="CZE47482.1"/>
    <property type="molecule type" value="Genomic_DNA"/>
</dbReference>
<protein>
    <recommendedName>
        <fullName evidence="1">Beta-ketoacyl synthase-like N-terminal domain-containing protein</fullName>
    </recommendedName>
</protein>
<name>A0A128EGF2_9BACT</name>
<dbReference type="OrthoDB" id="9798676at2"/>
<feature type="domain" description="Beta-ketoacyl synthase-like N-terminal" evidence="1">
    <location>
        <begin position="28"/>
        <end position="217"/>
    </location>
</feature>
<keyword evidence="3" id="KW-1185">Reference proteome</keyword>
<evidence type="ECO:0000313" key="3">
    <source>
        <dbReference type="Proteomes" id="UP000069632"/>
    </source>
</evidence>
<reference evidence="2 3" key="1">
    <citation type="submission" date="2016-02" db="EMBL/GenBank/DDBJ databases">
        <authorList>
            <consortium name="Pathogen Informatics"/>
        </authorList>
    </citation>
    <scope>NUCLEOTIDE SEQUENCE [LARGE SCALE GENOMIC DNA]</scope>
    <source>
        <strain evidence="2 3">RC20</strain>
    </source>
</reference>
<dbReference type="Pfam" id="PF13723">
    <property type="entry name" value="Ketoacyl-synt_2"/>
    <property type="match status" value="1"/>
</dbReference>
<accession>A0A128EGF2</accession>
<organism evidence="2 3">
    <name type="scientific">Campylobacter geochelonis</name>
    <dbReference type="NCBI Taxonomy" id="1780362"/>
    <lineage>
        <taxon>Bacteria</taxon>
        <taxon>Pseudomonadati</taxon>
        <taxon>Campylobacterota</taxon>
        <taxon>Epsilonproteobacteria</taxon>
        <taxon>Campylobacterales</taxon>
        <taxon>Campylobacteraceae</taxon>
        <taxon>Campylobacter</taxon>
    </lineage>
</organism>
<dbReference type="RefSeq" id="WP_075495196.1">
    <property type="nucleotide sequence ID" value="NZ_CP053844.1"/>
</dbReference>
<evidence type="ECO:0000259" key="1">
    <source>
        <dbReference type="Pfam" id="PF13723"/>
    </source>
</evidence>
<gene>
    <name evidence="2" type="ORF">ERS672216_00908</name>
</gene>
<dbReference type="InterPro" id="IPR014030">
    <property type="entry name" value="Ketoacyl_synth_N"/>
</dbReference>
<dbReference type="Proteomes" id="UP000069632">
    <property type="component" value="Unassembled WGS sequence"/>
</dbReference>
<sequence>MKFSFNILKFDAITNVEICDELKDFCVTPELNHIAPLARRRLSKCAKFSAHLLKEIDTNSVASVFSSRDGEINRCFSLLDDVAKNEPISPTSFSLSVHNATLAQIAIFSSNNSEISAISSNLSLENGLLNGYLKLEDGFEKVAVISYFEGVDNQIAKKTNLAYAVLVVIEKGSQICLETTPNTHESLAKNSDIVFLKNMLSAKKSWSVSDEVLTWRWCVETAV</sequence>
<dbReference type="AlphaFoldDB" id="A0A128EGF2"/>